<accession>A0A1Y3GGQ1</accession>
<dbReference type="AlphaFoldDB" id="A0A1Y3GGQ1"/>
<evidence type="ECO:0000313" key="1">
    <source>
        <dbReference type="EMBL" id="OUJ18615.1"/>
    </source>
</evidence>
<comment type="caution">
    <text evidence="1">The sequence shown here is derived from an EMBL/GenBank/DDBJ whole genome shotgun (WGS) entry which is preliminary data.</text>
</comment>
<proteinExistence type="predicted"/>
<reference evidence="1 2" key="1">
    <citation type="submission" date="2016-12" db="EMBL/GenBank/DDBJ databases">
        <title>Discovery of methanogenic haloarchaea.</title>
        <authorList>
            <person name="Sorokin D.Y."/>
            <person name="Makarova K.S."/>
            <person name="Abbas B."/>
            <person name="Ferrer M."/>
            <person name="Golyshin P.N."/>
        </authorList>
    </citation>
    <scope>NUCLEOTIDE SEQUENCE [LARGE SCALE GENOMIC DNA]</scope>
    <source>
        <strain evidence="1">AMET1</strain>
    </source>
</reference>
<dbReference type="Proteomes" id="UP000195137">
    <property type="component" value="Unassembled WGS sequence"/>
</dbReference>
<dbReference type="EMBL" id="MRZU01000003">
    <property type="protein sequence ID" value="OUJ18615.1"/>
    <property type="molecule type" value="Genomic_DNA"/>
</dbReference>
<protein>
    <submittedName>
        <fullName evidence="1">Uncharacterized protein</fullName>
    </submittedName>
</protein>
<sequence length="52" mass="5633">MPDEDHGKGHVGVDPDGKAITSKTFKAVGEAFNQSELVSKENTYKLIEDADL</sequence>
<gene>
    <name evidence="1" type="ORF">AMET1_0261</name>
</gene>
<name>A0A1Y3GGQ1_9EURY</name>
<keyword evidence="2" id="KW-1185">Reference proteome</keyword>
<organism evidence="1 2">
    <name type="scientific">Methanonatronarchaeum thermophilum</name>
    <dbReference type="NCBI Taxonomy" id="1927129"/>
    <lineage>
        <taxon>Archaea</taxon>
        <taxon>Methanobacteriati</taxon>
        <taxon>Methanobacteriota</taxon>
        <taxon>Methanonatronarchaeia</taxon>
        <taxon>Methanonatronarchaeales</taxon>
        <taxon>Methanonatronarchaeaceae</taxon>
        <taxon>Methanonatronarchaeum</taxon>
    </lineage>
</organism>
<evidence type="ECO:0000313" key="2">
    <source>
        <dbReference type="Proteomes" id="UP000195137"/>
    </source>
</evidence>